<accession>A0A0P8AJJ4</accession>
<sequence>MILLDNTALSAFAHIDRLDIPSKLFGETFISESVYYEGILKAKKSERVDRIINCIKEGLIKITAHITL</sequence>
<gene>
    <name evidence="1" type="ORF">MPEBLZ_00550</name>
</gene>
<name>A0A0P8AJJ4_9EURY</name>
<dbReference type="InterPro" id="IPR021799">
    <property type="entry name" value="PIN-like_prokaryotic"/>
</dbReference>
<dbReference type="EMBL" id="LKCM01000050">
    <property type="protein sequence ID" value="KPQ44871.1"/>
    <property type="molecule type" value="Genomic_DNA"/>
</dbReference>
<reference evidence="1 2" key="1">
    <citation type="submission" date="2015-09" db="EMBL/GenBank/DDBJ databases">
        <title>A metagenomics-based metabolic model of nitrate-dependent anaerobic oxidation of methane by Methanoperedens-like archaea.</title>
        <authorList>
            <person name="Arshad A."/>
            <person name="Speth D.R."/>
            <person name="De Graaf R.M."/>
            <person name="Op Den Camp H.J."/>
            <person name="Jetten M.S."/>
            <person name="Welte C.U."/>
        </authorList>
    </citation>
    <scope>NUCLEOTIDE SEQUENCE [LARGE SCALE GENOMIC DNA]</scope>
</reference>
<dbReference type="Proteomes" id="UP000050360">
    <property type="component" value="Unassembled WGS sequence"/>
</dbReference>
<evidence type="ECO:0000313" key="2">
    <source>
        <dbReference type="Proteomes" id="UP000050360"/>
    </source>
</evidence>
<organism evidence="1 2">
    <name type="scientific">Candidatus Methanoperedens nitratireducens</name>
    <dbReference type="NCBI Taxonomy" id="1392998"/>
    <lineage>
        <taxon>Archaea</taxon>
        <taxon>Methanobacteriati</taxon>
        <taxon>Methanobacteriota</taxon>
        <taxon>Stenosarchaea group</taxon>
        <taxon>Methanomicrobia</taxon>
        <taxon>Methanosarcinales</taxon>
        <taxon>ANME-2 cluster</taxon>
        <taxon>Candidatus Methanoperedentaceae</taxon>
        <taxon>Candidatus Methanoperedens</taxon>
    </lineage>
</organism>
<proteinExistence type="predicted"/>
<comment type="caution">
    <text evidence="1">The sequence shown here is derived from an EMBL/GenBank/DDBJ whole genome shotgun (WGS) entry which is preliminary data.</text>
</comment>
<dbReference type="AlphaFoldDB" id="A0A0P8AJJ4"/>
<protein>
    <submittedName>
        <fullName evidence="1">Uncharacterized protein</fullName>
    </submittedName>
</protein>
<evidence type="ECO:0000313" key="1">
    <source>
        <dbReference type="EMBL" id="KPQ44871.1"/>
    </source>
</evidence>
<dbReference type="Pfam" id="PF11848">
    <property type="entry name" value="DUF3368"/>
    <property type="match status" value="1"/>
</dbReference>